<dbReference type="GO" id="GO:0005829">
    <property type="term" value="C:cytosol"/>
    <property type="evidence" value="ECO:0007669"/>
    <property type="project" value="TreeGrafter"/>
</dbReference>
<dbReference type="PROSITE" id="PS01137">
    <property type="entry name" value="TATD_1"/>
    <property type="match status" value="1"/>
</dbReference>
<gene>
    <name evidence="4" type="primary">ycfH</name>
    <name evidence="4" type="ORF">SAMEA44547418_00638</name>
</gene>
<evidence type="ECO:0000256" key="2">
    <source>
        <dbReference type="ARBA" id="ARBA00022801"/>
    </source>
</evidence>
<dbReference type="InterPro" id="IPR032466">
    <property type="entry name" value="Metal_Hydrolase"/>
</dbReference>
<keyword evidence="2 4" id="KW-0378">Hydrolase</keyword>
<organism evidence="4 5">
    <name type="scientific">Veillonella rodentium</name>
    <dbReference type="NCBI Taxonomy" id="248315"/>
    <lineage>
        <taxon>Bacteria</taxon>
        <taxon>Bacillati</taxon>
        <taxon>Bacillota</taxon>
        <taxon>Negativicutes</taxon>
        <taxon>Veillonellales</taxon>
        <taxon>Veillonellaceae</taxon>
        <taxon>Veillonella</taxon>
    </lineage>
</organism>
<protein>
    <submittedName>
        <fullName evidence="4">Uncharacterized deoxyribonuclease YcfH</fullName>
        <ecNumber evidence="4">3.1.21.-</ecNumber>
    </submittedName>
</protein>
<evidence type="ECO:0000256" key="1">
    <source>
        <dbReference type="ARBA" id="ARBA00022723"/>
    </source>
</evidence>
<dbReference type="PIRSF" id="PIRSF005902">
    <property type="entry name" value="DNase_TatD"/>
    <property type="match status" value="1"/>
</dbReference>
<dbReference type="NCBIfam" id="TIGR00010">
    <property type="entry name" value="YchF/TatD family DNA exonuclease"/>
    <property type="match status" value="1"/>
</dbReference>
<dbReference type="Proteomes" id="UP000214973">
    <property type="component" value="Chromosome 1"/>
</dbReference>
<dbReference type="InterPro" id="IPR018228">
    <property type="entry name" value="DNase_TatD-rel_CS"/>
</dbReference>
<feature type="binding site" evidence="3">
    <location>
        <position position="130"/>
    </location>
    <ligand>
        <name>a divalent metal cation</name>
        <dbReference type="ChEBI" id="CHEBI:60240"/>
        <label>2</label>
    </ligand>
</feature>
<feature type="binding site" evidence="3">
    <location>
        <position position="7"/>
    </location>
    <ligand>
        <name>a divalent metal cation</name>
        <dbReference type="ChEBI" id="CHEBI:60240"/>
        <label>1</label>
    </ligand>
</feature>
<dbReference type="KEGG" id="vrm:44547418_00638"/>
<dbReference type="EC" id="3.1.21.-" evidence="4"/>
<dbReference type="AlphaFoldDB" id="A0A239YPJ5"/>
<evidence type="ECO:0000256" key="3">
    <source>
        <dbReference type="PIRSR" id="PIRSR005902-1"/>
    </source>
</evidence>
<dbReference type="PANTHER" id="PTHR46124">
    <property type="entry name" value="D-AMINOACYL-TRNA DEACYLASE"/>
    <property type="match status" value="1"/>
</dbReference>
<evidence type="ECO:0000313" key="4">
    <source>
        <dbReference type="EMBL" id="SNV61039.1"/>
    </source>
</evidence>
<evidence type="ECO:0000313" key="5">
    <source>
        <dbReference type="Proteomes" id="UP000214973"/>
    </source>
</evidence>
<dbReference type="InterPro" id="IPR015991">
    <property type="entry name" value="TatD/YcfH-like"/>
</dbReference>
<dbReference type="EMBL" id="LT906470">
    <property type="protein sequence ID" value="SNV61039.1"/>
    <property type="molecule type" value="Genomic_DNA"/>
</dbReference>
<dbReference type="Pfam" id="PF01026">
    <property type="entry name" value="TatD_DNase"/>
    <property type="match status" value="1"/>
</dbReference>
<feature type="binding site" evidence="3">
    <location>
        <position position="204"/>
    </location>
    <ligand>
        <name>a divalent metal cation</name>
        <dbReference type="ChEBI" id="CHEBI:60240"/>
        <label>1</label>
    </ligand>
</feature>
<feature type="binding site" evidence="3">
    <location>
        <position position="9"/>
    </location>
    <ligand>
        <name>a divalent metal cation</name>
        <dbReference type="ChEBI" id="CHEBI:60240"/>
        <label>1</label>
    </ligand>
</feature>
<dbReference type="SUPFAM" id="SSF51556">
    <property type="entry name" value="Metallo-dependent hydrolases"/>
    <property type="match status" value="1"/>
</dbReference>
<proteinExistence type="predicted"/>
<reference evidence="4 5" key="1">
    <citation type="submission" date="2017-06" db="EMBL/GenBank/DDBJ databases">
        <authorList>
            <consortium name="Pathogen Informatics"/>
        </authorList>
    </citation>
    <scope>NUCLEOTIDE SEQUENCE [LARGE SCALE GENOMIC DNA]</scope>
    <source>
        <strain evidence="4 5">NCTC12018</strain>
    </source>
</reference>
<dbReference type="FunFam" id="3.20.20.140:FF:000005">
    <property type="entry name" value="TatD family hydrolase"/>
    <property type="match status" value="1"/>
</dbReference>
<keyword evidence="1 3" id="KW-0479">Metal-binding</keyword>
<name>A0A239YPJ5_9FIRM</name>
<dbReference type="RefSeq" id="WP_095065649.1">
    <property type="nucleotide sequence ID" value="NZ_LT906470.1"/>
</dbReference>
<sequence length="256" mass="29482">MKLFDSHAHVNDGRFDNDRADMLQACFDAGVEYILIPGVDRETVESGVALAEQYKQLYAAVGTHPHESKDFTDEDYEFYKEQALHNDKVRAIGEIGLDYYYDFSDRDTQKRVFIRHLELARDVDLPIIIHDRDAHGDIMDILRNEGKDNWGIFHCYSGSWEMAKEAIKMGFYISFAGPVVFPKSTNLKDVARQIPLDRILIETDSPYLTPPPFRGRRNDPSKTQFVAEEIANLKGMDVDEFCDITFNNAKRVFDIE</sequence>
<dbReference type="GO" id="GO:0046872">
    <property type="term" value="F:metal ion binding"/>
    <property type="evidence" value="ECO:0007669"/>
    <property type="project" value="UniProtKB-KW"/>
</dbReference>
<dbReference type="GO" id="GO:0004536">
    <property type="term" value="F:DNA nuclease activity"/>
    <property type="evidence" value="ECO:0007669"/>
    <property type="project" value="InterPro"/>
</dbReference>
<feature type="binding site" evidence="3">
    <location>
        <position position="154"/>
    </location>
    <ligand>
        <name>a divalent metal cation</name>
        <dbReference type="ChEBI" id="CHEBI:60240"/>
        <label>2</label>
    </ligand>
</feature>
<dbReference type="GO" id="GO:0016788">
    <property type="term" value="F:hydrolase activity, acting on ester bonds"/>
    <property type="evidence" value="ECO:0007669"/>
    <property type="project" value="InterPro"/>
</dbReference>
<dbReference type="Gene3D" id="3.20.20.140">
    <property type="entry name" value="Metal-dependent hydrolases"/>
    <property type="match status" value="1"/>
</dbReference>
<dbReference type="PROSITE" id="PS01091">
    <property type="entry name" value="TATD_3"/>
    <property type="match status" value="1"/>
</dbReference>
<dbReference type="CDD" id="cd01310">
    <property type="entry name" value="TatD_DNAse"/>
    <property type="match status" value="1"/>
</dbReference>
<accession>A0A239YPJ5</accession>
<dbReference type="PANTHER" id="PTHR46124:SF2">
    <property type="entry name" value="D-AMINOACYL-TRNA DEACYLASE"/>
    <property type="match status" value="1"/>
</dbReference>
<keyword evidence="5" id="KW-1185">Reference proteome</keyword>
<feature type="binding site" evidence="3">
    <location>
        <position position="94"/>
    </location>
    <ligand>
        <name>a divalent metal cation</name>
        <dbReference type="ChEBI" id="CHEBI:60240"/>
        <label>1</label>
    </ligand>
</feature>
<dbReference type="InterPro" id="IPR001130">
    <property type="entry name" value="TatD-like"/>
</dbReference>